<evidence type="ECO:0000256" key="10">
    <source>
        <dbReference type="ARBA" id="ARBA00048552"/>
    </source>
</evidence>
<name>A0ABR0G264_9PEZI</name>
<evidence type="ECO:0000256" key="3">
    <source>
        <dbReference type="ARBA" id="ARBA00009493"/>
    </source>
</evidence>
<comment type="catalytic activity">
    <reaction evidence="10">
        <text>RNA(n) + a ribonucleoside 5'-triphosphate = RNA(n+1) + diphosphate</text>
        <dbReference type="Rhea" id="RHEA:21248"/>
        <dbReference type="Rhea" id="RHEA-COMP:14527"/>
        <dbReference type="Rhea" id="RHEA-COMP:17342"/>
        <dbReference type="ChEBI" id="CHEBI:33019"/>
        <dbReference type="ChEBI" id="CHEBI:61557"/>
        <dbReference type="ChEBI" id="CHEBI:140395"/>
        <dbReference type="EC" id="2.7.7.6"/>
    </reaction>
</comment>
<geneLocation type="mitochondrion" evidence="12"/>
<comment type="subcellular location">
    <subcellularLocation>
        <location evidence="2">Mitochondrion</location>
    </subcellularLocation>
</comment>
<dbReference type="PANTHER" id="PTHR10102">
    <property type="entry name" value="DNA-DIRECTED RNA POLYMERASE, MITOCHONDRIAL"/>
    <property type="match status" value="1"/>
</dbReference>
<dbReference type="InterPro" id="IPR046950">
    <property type="entry name" value="DNA-dir_Rpol_C_phage-type"/>
</dbReference>
<sequence length="132" mass="15449">MSRAQAPNINNIKNYGNGILIKQAKNKKFFLAFCIEYNRYLKCLDNHDISWFETYLPILMDATCNGFQHLSLLSLDSKLGQELNLNESTWDDKPKDFYSFVVVCFIDYLKTELSENKNLELAPSRREIRILD</sequence>
<gene>
    <name evidence="12" type="ORF">QC762_0117500</name>
</gene>
<comment type="function">
    <text evidence="1">DNA-dependent RNA polymerase catalyzes the transcription of DNA into RNA using the four ribonucleoside triphosphates as substrates.</text>
</comment>
<evidence type="ECO:0000256" key="9">
    <source>
        <dbReference type="ARBA" id="ARBA00023163"/>
    </source>
</evidence>
<evidence type="ECO:0000256" key="8">
    <source>
        <dbReference type="ARBA" id="ARBA00023128"/>
    </source>
</evidence>
<evidence type="ECO:0000256" key="5">
    <source>
        <dbReference type="ARBA" id="ARBA00022478"/>
    </source>
</evidence>
<evidence type="ECO:0000256" key="2">
    <source>
        <dbReference type="ARBA" id="ARBA00004173"/>
    </source>
</evidence>
<dbReference type="SUPFAM" id="SSF56672">
    <property type="entry name" value="DNA/RNA polymerases"/>
    <property type="match status" value="1"/>
</dbReference>
<evidence type="ECO:0000313" key="12">
    <source>
        <dbReference type="EMBL" id="KAK4649766.1"/>
    </source>
</evidence>
<keyword evidence="6" id="KW-0808">Transferase</keyword>
<accession>A0ABR0G264</accession>
<dbReference type="InterPro" id="IPR043502">
    <property type="entry name" value="DNA/RNA_pol_sf"/>
</dbReference>
<keyword evidence="5" id="KW-0240">DNA-directed RNA polymerase</keyword>
<keyword evidence="7" id="KW-0548">Nucleotidyltransferase</keyword>
<comment type="similarity">
    <text evidence="3">Belongs to the phage and mitochondrial RNA polymerase family.</text>
</comment>
<dbReference type="PANTHER" id="PTHR10102:SF0">
    <property type="entry name" value="DNA-DIRECTED RNA POLYMERASE, MITOCHONDRIAL"/>
    <property type="match status" value="1"/>
</dbReference>
<feature type="domain" description="DNA-directed RNA polymerase C-terminal" evidence="11">
    <location>
        <begin position="21"/>
        <end position="118"/>
    </location>
</feature>
<evidence type="ECO:0000256" key="4">
    <source>
        <dbReference type="ARBA" id="ARBA00012418"/>
    </source>
</evidence>
<evidence type="ECO:0000256" key="7">
    <source>
        <dbReference type="ARBA" id="ARBA00022695"/>
    </source>
</evidence>
<keyword evidence="13" id="KW-1185">Reference proteome</keyword>
<proteinExistence type="inferred from homology"/>
<evidence type="ECO:0000256" key="1">
    <source>
        <dbReference type="ARBA" id="ARBA00004026"/>
    </source>
</evidence>
<keyword evidence="9" id="KW-0804">Transcription</keyword>
<dbReference type="EC" id="2.7.7.6" evidence="4"/>
<protein>
    <recommendedName>
        <fullName evidence="4">DNA-directed RNA polymerase</fullName>
        <ecNumber evidence="4">2.7.7.6</ecNumber>
    </recommendedName>
</protein>
<dbReference type="GeneID" id="87904271"/>
<dbReference type="RefSeq" id="XP_062738741.1">
    <property type="nucleotide sequence ID" value="NW_026946362.1"/>
</dbReference>
<reference evidence="12 13" key="1">
    <citation type="journal article" date="2023" name="bioRxiv">
        <title>High-quality genome assemblies of four members of thePodospora anserinaspecies complex.</title>
        <authorList>
            <person name="Ament-Velasquez S.L."/>
            <person name="Vogan A.A."/>
            <person name="Wallerman O."/>
            <person name="Hartmann F."/>
            <person name="Gautier V."/>
            <person name="Silar P."/>
            <person name="Giraud T."/>
            <person name="Johannesson H."/>
        </authorList>
    </citation>
    <scope>NUCLEOTIDE SEQUENCE [LARGE SCALE GENOMIC DNA]</scope>
    <source>
        <strain evidence="12 13">CBS 415.72m</strain>
    </source>
</reference>
<evidence type="ECO:0000313" key="13">
    <source>
        <dbReference type="Proteomes" id="UP001323405"/>
    </source>
</evidence>
<dbReference type="PROSITE" id="PS00900">
    <property type="entry name" value="RNA_POL_PHAGE_1"/>
    <property type="match status" value="1"/>
</dbReference>
<dbReference type="EMBL" id="JAFFHA010000010">
    <property type="protein sequence ID" value="KAK4649766.1"/>
    <property type="molecule type" value="Genomic_DNA"/>
</dbReference>
<keyword evidence="8 12" id="KW-0496">Mitochondrion</keyword>
<evidence type="ECO:0000259" key="11">
    <source>
        <dbReference type="Pfam" id="PF00940"/>
    </source>
</evidence>
<dbReference type="InterPro" id="IPR002092">
    <property type="entry name" value="DNA-dir_Rpol_phage-type"/>
</dbReference>
<dbReference type="Pfam" id="PF00940">
    <property type="entry name" value="RNA_pol"/>
    <property type="match status" value="1"/>
</dbReference>
<comment type="caution">
    <text evidence="12">The sequence shown here is derived from an EMBL/GenBank/DDBJ whole genome shotgun (WGS) entry which is preliminary data.</text>
</comment>
<dbReference type="Proteomes" id="UP001323405">
    <property type="component" value="Unassembled WGS sequence"/>
</dbReference>
<organism evidence="12 13">
    <name type="scientific">Podospora pseudocomata</name>
    <dbReference type="NCBI Taxonomy" id="2093779"/>
    <lineage>
        <taxon>Eukaryota</taxon>
        <taxon>Fungi</taxon>
        <taxon>Dikarya</taxon>
        <taxon>Ascomycota</taxon>
        <taxon>Pezizomycotina</taxon>
        <taxon>Sordariomycetes</taxon>
        <taxon>Sordariomycetidae</taxon>
        <taxon>Sordariales</taxon>
        <taxon>Podosporaceae</taxon>
        <taxon>Podospora</taxon>
    </lineage>
</organism>
<evidence type="ECO:0000256" key="6">
    <source>
        <dbReference type="ARBA" id="ARBA00022679"/>
    </source>
</evidence>